<sequence length="331" mass="36717">MGVAPVLNRRFGSTHKELFEFSPEGLPFQQGTVQLSTGLTVPEGSCTSSQREVWQYPQRAARVLTRRVAIPTRNCSSCQQYQKGVAPVLNGRFGSTHKELLEFSPEGLPYQQGTVPVVNRFDSTRRELHQFSTGGLAVPTKSCSSSHQKGCQTNKELFQLSTGLTVPEGSSTSSQREVWQYPQRAARVLTRRVAIPTRNSSSCQQYQKGVAPVLNRRFGSTHKELLEFSPEGLPNQQGTVPVVNRFDSTRRELHQFSTGGLAVPTKSCSSSHQKDCHTNKDLFQLSTGLTVPEGSCTSSQQEVWQYPQRAARVLTRRVAILTRNCSSCQQV</sequence>
<evidence type="ECO:0000313" key="2">
    <source>
        <dbReference type="Proteomes" id="UP000466442"/>
    </source>
</evidence>
<comment type="caution">
    <text evidence="1">The sequence shown here is derived from an EMBL/GenBank/DDBJ whole genome shotgun (WGS) entry which is preliminary data.</text>
</comment>
<accession>A0A8S9X1X0</accession>
<organism evidence="1 2">
    <name type="scientific">Apolygus lucorum</name>
    <name type="common">Small green plant bug</name>
    <name type="synonym">Lygocoris lucorum</name>
    <dbReference type="NCBI Taxonomy" id="248454"/>
    <lineage>
        <taxon>Eukaryota</taxon>
        <taxon>Metazoa</taxon>
        <taxon>Ecdysozoa</taxon>
        <taxon>Arthropoda</taxon>
        <taxon>Hexapoda</taxon>
        <taxon>Insecta</taxon>
        <taxon>Pterygota</taxon>
        <taxon>Neoptera</taxon>
        <taxon>Paraneoptera</taxon>
        <taxon>Hemiptera</taxon>
        <taxon>Heteroptera</taxon>
        <taxon>Panheteroptera</taxon>
        <taxon>Cimicomorpha</taxon>
        <taxon>Miridae</taxon>
        <taxon>Mirini</taxon>
        <taxon>Apolygus</taxon>
    </lineage>
</organism>
<proteinExistence type="predicted"/>
<keyword evidence="2" id="KW-1185">Reference proteome</keyword>
<protein>
    <submittedName>
        <fullName evidence="1">Uncharacterized protein</fullName>
    </submittedName>
</protein>
<dbReference type="AlphaFoldDB" id="A0A8S9X1X0"/>
<gene>
    <name evidence="1" type="ORF">GE061_003566</name>
</gene>
<dbReference type="Proteomes" id="UP000466442">
    <property type="component" value="Unassembled WGS sequence"/>
</dbReference>
<name>A0A8S9X1X0_APOLU</name>
<reference evidence="1" key="1">
    <citation type="journal article" date="2021" name="Mol. Ecol. Resour.">
        <title>Apolygus lucorum genome provides insights into omnivorousness and mesophyll feeding.</title>
        <authorList>
            <person name="Liu Y."/>
            <person name="Liu H."/>
            <person name="Wang H."/>
            <person name="Huang T."/>
            <person name="Liu B."/>
            <person name="Yang B."/>
            <person name="Yin L."/>
            <person name="Li B."/>
            <person name="Zhang Y."/>
            <person name="Zhang S."/>
            <person name="Jiang F."/>
            <person name="Zhang X."/>
            <person name="Ren Y."/>
            <person name="Wang B."/>
            <person name="Wang S."/>
            <person name="Lu Y."/>
            <person name="Wu K."/>
            <person name="Fan W."/>
            <person name="Wang G."/>
        </authorList>
    </citation>
    <scope>NUCLEOTIDE SEQUENCE</scope>
    <source>
        <strain evidence="1">12Hb</strain>
    </source>
</reference>
<dbReference type="EMBL" id="WIXP02000011">
    <property type="protein sequence ID" value="KAF6203150.1"/>
    <property type="molecule type" value="Genomic_DNA"/>
</dbReference>
<evidence type="ECO:0000313" key="1">
    <source>
        <dbReference type="EMBL" id="KAF6203150.1"/>
    </source>
</evidence>